<sequence>MNRKQRRKQIEAEVKIGRSSEQIFTPKDVQGIREATQKY</sequence>
<keyword evidence="2" id="KW-1185">Reference proteome</keyword>
<protein>
    <submittedName>
        <fullName evidence="1">6194_t:CDS:1</fullName>
    </submittedName>
</protein>
<name>A0A9N9CEH4_FUNMO</name>
<evidence type="ECO:0000313" key="2">
    <source>
        <dbReference type="Proteomes" id="UP000789375"/>
    </source>
</evidence>
<gene>
    <name evidence="1" type="ORF">FMOSSE_LOCUS8692</name>
</gene>
<dbReference type="AlphaFoldDB" id="A0A9N9CEH4"/>
<reference evidence="1" key="1">
    <citation type="submission" date="2021-06" db="EMBL/GenBank/DDBJ databases">
        <authorList>
            <person name="Kallberg Y."/>
            <person name="Tangrot J."/>
            <person name="Rosling A."/>
        </authorList>
    </citation>
    <scope>NUCLEOTIDE SEQUENCE</scope>
    <source>
        <strain evidence="1">87-6 pot B 2015</strain>
    </source>
</reference>
<accession>A0A9N9CEH4</accession>
<evidence type="ECO:0000313" key="1">
    <source>
        <dbReference type="EMBL" id="CAG8595985.1"/>
    </source>
</evidence>
<proteinExistence type="predicted"/>
<dbReference type="Proteomes" id="UP000789375">
    <property type="component" value="Unassembled WGS sequence"/>
</dbReference>
<dbReference type="EMBL" id="CAJVPP010002314">
    <property type="protein sequence ID" value="CAG8595985.1"/>
    <property type="molecule type" value="Genomic_DNA"/>
</dbReference>
<organism evidence="1 2">
    <name type="scientific">Funneliformis mosseae</name>
    <name type="common">Endomycorrhizal fungus</name>
    <name type="synonym">Glomus mosseae</name>
    <dbReference type="NCBI Taxonomy" id="27381"/>
    <lineage>
        <taxon>Eukaryota</taxon>
        <taxon>Fungi</taxon>
        <taxon>Fungi incertae sedis</taxon>
        <taxon>Mucoromycota</taxon>
        <taxon>Glomeromycotina</taxon>
        <taxon>Glomeromycetes</taxon>
        <taxon>Glomerales</taxon>
        <taxon>Glomeraceae</taxon>
        <taxon>Funneliformis</taxon>
    </lineage>
</organism>
<comment type="caution">
    <text evidence="1">The sequence shown here is derived from an EMBL/GenBank/DDBJ whole genome shotgun (WGS) entry which is preliminary data.</text>
</comment>